<dbReference type="SMART" id="SM00849">
    <property type="entry name" value="Lactamase_B"/>
    <property type="match status" value="1"/>
</dbReference>
<proteinExistence type="predicted"/>
<dbReference type="Pfam" id="PF12706">
    <property type="entry name" value="Lactamase_B_2"/>
    <property type="match status" value="1"/>
</dbReference>
<evidence type="ECO:0000313" key="2">
    <source>
        <dbReference type="EMBL" id="SUZ86163.1"/>
    </source>
</evidence>
<organism evidence="2">
    <name type="scientific">marine metagenome</name>
    <dbReference type="NCBI Taxonomy" id="408172"/>
    <lineage>
        <taxon>unclassified sequences</taxon>
        <taxon>metagenomes</taxon>
        <taxon>ecological metagenomes</taxon>
    </lineage>
</organism>
<dbReference type="EMBL" id="UINC01001668">
    <property type="protein sequence ID" value="SUZ86163.1"/>
    <property type="molecule type" value="Genomic_DNA"/>
</dbReference>
<reference evidence="2" key="1">
    <citation type="submission" date="2018-05" db="EMBL/GenBank/DDBJ databases">
        <authorList>
            <person name="Lanie J.A."/>
            <person name="Ng W.-L."/>
            <person name="Kazmierczak K.M."/>
            <person name="Andrzejewski T.M."/>
            <person name="Davidsen T.M."/>
            <person name="Wayne K.J."/>
            <person name="Tettelin H."/>
            <person name="Glass J.I."/>
            <person name="Rusch D."/>
            <person name="Podicherti R."/>
            <person name="Tsui H.-C.T."/>
            <person name="Winkler M.E."/>
        </authorList>
    </citation>
    <scope>NUCLEOTIDE SEQUENCE</scope>
</reference>
<sequence length="258" mass="28312">VRLTFLGTGTSFGVPVVGCDCNACTSDDPRDQRTRHGAVLEIDGARLLIDTPPELRLQLLANQINHIDAIWFTHTHADHVHGIDDVRVFTVKKGDIPAFVPAEYSRHITSYFRYIFDDEILPPLGSSKPRARLQEFRAGESVEILGRGFLPIAVPHGSVSVYGFRVGGLGYITDAKTLPQGAIAALKGVEVLVLNALWFGRPHPSHLNVEEAIEVAREVDAAQTYLTHLTHRVTHAELEDRLPSGVIAAYDGLTIEVD</sequence>
<accession>A0A381R9M8</accession>
<gene>
    <name evidence="2" type="ORF">METZ01_LOCUS39017</name>
</gene>
<evidence type="ECO:0000259" key="1">
    <source>
        <dbReference type="SMART" id="SM00849"/>
    </source>
</evidence>
<protein>
    <recommendedName>
        <fullName evidence="1">Metallo-beta-lactamase domain-containing protein</fullName>
    </recommendedName>
</protein>
<dbReference type="AlphaFoldDB" id="A0A381R9M8"/>
<feature type="domain" description="Metallo-beta-lactamase" evidence="1">
    <location>
        <begin position="34"/>
        <end position="228"/>
    </location>
</feature>
<dbReference type="InterPro" id="IPR036866">
    <property type="entry name" value="RibonucZ/Hydroxyglut_hydro"/>
</dbReference>
<dbReference type="Gene3D" id="3.60.15.10">
    <property type="entry name" value="Ribonuclease Z/Hydroxyacylglutathione hydrolase-like"/>
    <property type="match status" value="1"/>
</dbReference>
<dbReference type="CDD" id="cd16279">
    <property type="entry name" value="metallo-hydrolase-like_MBL-fold"/>
    <property type="match status" value="1"/>
</dbReference>
<dbReference type="PANTHER" id="PTHR42663:SF6">
    <property type="entry name" value="HYDROLASE C777.06C-RELATED"/>
    <property type="match status" value="1"/>
</dbReference>
<feature type="non-terminal residue" evidence="2">
    <location>
        <position position="1"/>
    </location>
</feature>
<dbReference type="PANTHER" id="PTHR42663">
    <property type="entry name" value="HYDROLASE C777.06C-RELATED-RELATED"/>
    <property type="match status" value="1"/>
</dbReference>
<dbReference type="InterPro" id="IPR001279">
    <property type="entry name" value="Metallo-B-lactamas"/>
</dbReference>
<name>A0A381R9M8_9ZZZZ</name>
<dbReference type="SUPFAM" id="SSF56281">
    <property type="entry name" value="Metallo-hydrolase/oxidoreductase"/>
    <property type="match status" value="1"/>
</dbReference>